<reference evidence="3 4" key="1">
    <citation type="journal article" date="2018" name="Nat. Ecol. Evol.">
        <title>Pezizomycetes genomes reveal the molecular basis of ectomycorrhizal truffle lifestyle.</title>
        <authorList>
            <person name="Murat C."/>
            <person name="Payen T."/>
            <person name="Noel B."/>
            <person name="Kuo A."/>
            <person name="Morin E."/>
            <person name="Chen J."/>
            <person name="Kohler A."/>
            <person name="Krizsan K."/>
            <person name="Balestrini R."/>
            <person name="Da Silva C."/>
            <person name="Montanini B."/>
            <person name="Hainaut M."/>
            <person name="Levati E."/>
            <person name="Barry K.W."/>
            <person name="Belfiori B."/>
            <person name="Cichocki N."/>
            <person name="Clum A."/>
            <person name="Dockter R.B."/>
            <person name="Fauchery L."/>
            <person name="Guy J."/>
            <person name="Iotti M."/>
            <person name="Le Tacon F."/>
            <person name="Lindquist E.A."/>
            <person name="Lipzen A."/>
            <person name="Malagnac F."/>
            <person name="Mello A."/>
            <person name="Molinier V."/>
            <person name="Miyauchi S."/>
            <person name="Poulain J."/>
            <person name="Riccioni C."/>
            <person name="Rubini A."/>
            <person name="Sitrit Y."/>
            <person name="Splivallo R."/>
            <person name="Traeger S."/>
            <person name="Wang M."/>
            <person name="Zifcakova L."/>
            <person name="Wipf D."/>
            <person name="Zambonelli A."/>
            <person name="Paolocci F."/>
            <person name="Nowrousian M."/>
            <person name="Ottonello S."/>
            <person name="Baldrian P."/>
            <person name="Spatafora J.W."/>
            <person name="Henrissat B."/>
            <person name="Nagy L.G."/>
            <person name="Aury J.M."/>
            <person name="Wincker P."/>
            <person name="Grigoriev I.V."/>
            <person name="Bonfante P."/>
            <person name="Martin F.M."/>
        </authorList>
    </citation>
    <scope>NUCLEOTIDE SEQUENCE [LARGE SCALE GENOMIC DNA]</scope>
    <source>
        <strain evidence="3 4">CCBAS932</strain>
    </source>
</reference>
<dbReference type="EMBL" id="ML119142">
    <property type="protein sequence ID" value="RPB10524.1"/>
    <property type="molecule type" value="Genomic_DNA"/>
</dbReference>
<feature type="region of interest" description="Disordered" evidence="2">
    <location>
        <begin position="148"/>
        <end position="176"/>
    </location>
</feature>
<evidence type="ECO:0000256" key="1">
    <source>
        <dbReference type="SAM" id="Coils"/>
    </source>
</evidence>
<feature type="compositionally biased region" description="Basic and acidic residues" evidence="2">
    <location>
        <begin position="279"/>
        <end position="296"/>
    </location>
</feature>
<proteinExistence type="predicted"/>
<feature type="region of interest" description="Disordered" evidence="2">
    <location>
        <begin position="696"/>
        <end position="717"/>
    </location>
</feature>
<dbReference type="InParanoid" id="A0A3N4KIY1"/>
<feature type="region of interest" description="Disordered" evidence="2">
    <location>
        <begin position="235"/>
        <end position="314"/>
    </location>
</feature>
<keyword evidence="4" id="KW-1185">Reference proteome</keyword>
<name>A0A3N4KIY1_9PEZI</name>
<dbReference type="Proteomes" id="UP000277580">
    <property type="component" value="Unassembled WGS sequence"/>
</dbReference>
<evidence type="ECO:0000256" key="2">
    <source>
        <dbReference type="SAM" id="MobiDB-lite"/>
    </source>
</evidence>
<feature type="region of interest" description="Disordered" evidence="2">
    <location>
        <begin position="445"/>
        <end position="474"/>
    </location>
</feature>
<feature type="compositionally biased region" description="Basic and acidic residues" evidence="2">
    <location>
        <begin position="41"/>
        <end position="64"/>
    </location>
</feature>
<feature type="compositionally biased region" description="Basic residues" evidence="2">
    <location>
        <begin position="400"/>
        <end position="413"/>
    </location>
</feature>
<feature type="region of interest" description="Disordered" evidence="2">
    <location>
        <begin position="375"/>
        <end position="433"/>
    </location>
</feature>
<feature type="compositionally biased region" description="Low complexity" evidence="2">
    <location>
        <begin position="1"/>
        <end position="22"/>
    </location>
</feature>
<protein>
    <submittedName>
        <fullName evidence="3">Uncharacterized protein</fullName>
    </submittedName>
</protein>
<accession>A0A3N4KIY1</accession>
<keyword evidence="1" id="KW-0175">Coiled coil</keyword>
<feature type="region of interest" description="Disordered" evidence="2">
    <location>
        <begin position="1"/>
        <end position="79"/>
    </location>
</feature>
<gene>
    <name evidence="3" type="ORF">P167DRAFT_576129</name>
</gene>
<organism evidence="3 4">
    <name type="scientific">Morchella conica CCBAS932</name>
    <dbReference type="NCBI Taxonomy" id="1392247"/>
    <lineage>
        <taxon>Eukaryota</taxon>
        <taxon>Fungi</taxon>
        <taxon>Dikarya</taxon>
        <taxon>Ascomycota</taxon>
        <taxon>Pezizomycotina</taxon>
        <taxon>Pezizomycetes</taxon>
        <taxon>Pezizales</taxon>
        <taxon>Morchellaceae</taxon>
        <taxon>Morchella</taxon>
    </lineage>
</organism>
<sequence length="835" mass="93352">MGQSSNSTSSETSASSVTSAAALIPLSTGPSFKSDGSGMNRTDRPRNEDARLENFHSYSDDDRLRKRFKGDTSTQNQWSSEGAALGRVYGDLEYGELARSKIFHGSQTFAVVIGSRSRSTSASADGKQNNHQGGHQDFGHAVAARISQGTSERLTKRTSITSRSSPPPAALTSYNEDLSVLKQARLPSEIKDSQEMDYELVDAQMSLDSADLHSPMQERTMHNYQVHNNMASETLGRTTPYWGTHEQNGPFSRYERPSSYDNPRPPPEDNSPQYSPSVGDRERNEAERSINREYREASSPPYSPPPPDVDVLYEGPVKDLTHMPLPQTTQQEQPKNSDNWFSCVMCNFYIQNNGQYKNNICGSCALNPVPPRNSRVIQEPPQPTAQRTARQARHQAGQKPYRRRVRKHPKHFKPTSSTGFPNHEAPKGSTPEEFSVVPAARKFQTSKDRVNEKYPMNEPVPSKPRAISVLRKNKDEEPIKNTLELRASCDISDKGGKPEAVATNGKSRRPVRPSNFTGPARKFPSTPISHESPPPGVVSSTERPVSRNDNNPPKKIPPRRPAVKNAGGSIQFTDSDDSDEPVGDRATIIMLQKKLAEQKNCTKNQRNKVIRLQGELTEVKEELTEATRETKRVREEFSAKLAQARKIKKSDPVQLDINDETKACDLLVKLTTGKLAPVPLKLKDLYKDIDFTASSPWPCPPELPEPDPKSFRKPGWRKKAPEYDTKRMMKVHLHRQLPCAKTQPPKIIPGSLHDLSNAHMDSRSNSLDDEYSEYSLGGLETTIDEFLGFPENMVPAVKDGVLGFRPGIINQRTRRLDRNVQHYKVRTPGALLDRI</sequence>
<dbReference type="OrthoDB" id="5392262at2759"/>
<evidence type="ECO:0000313" key="4">
    <source>
        <dbReference type="Proteomes" id="UP000277580"/>
    </source>
</evidence>
<evidence type="ECO:0000313" key="3">
    <source>
        <dbReference type="EMBL" id="RPB10524.1"/>
    </source>
</evidence>
<feature type="region of interest" description="Disordered" evidence="2">
    <location>
        <begin position="490"/>
        <end position="582"/>
    </location>
</feature>
<feature type="coiled-coil region" evidence="1">
    <location>
        <begin position="602"/>
        <end position="636"/>
    </location>
</feature>
<dbReference type="AlphaFoldDB" id="A0A3N4KIY1"/>